<dbReference type="EMBL" id="CP104064">
    <property type="protein sequence ID" value="WAH38552.1"/>
    <property type="molecule type" value="Genomic_DNA"/>
</dbReference>
<reference evidence="2" key="1">
    <citation type="submission" date="2022-08" db="EMBL/GenBank/DDBJ databases">
        <title>Alicyclobacillus dauci DSM2870, complete genome.</title>
        <authorList>
            <person name="Wang Q."/>
            <person name="Cai R."/>
            <person name="Wang Z."/>
        </authorList>
    </citation>
    <scope>NUCLEOTIDE SEQUENCE</scope>
    <source>
        <strain evidence="2">DSM 28700</strain>
    </source>
</reference>
<accession>A0ABY6Z6U9</accession>
<gene>
    <name evidence="2" type="ORF">NZD86_08755</name>
</gene>
<evidence type="ECO:0000256" key="1">
    <source>
        <dbReference type="SAM" id="MobiDB-lite"/>
    </source>
</evidence>
<protein>
    <submittedName>
        <fullName evidence="2">YqzL family protein</fullName>
    </submittedName>
</protein>
<keyword evidence="3" id="KW-1185">Reference proteome</keyword>
<dbReference type="Pfam" id="PF14006">
    <property type="entry name" value="YqzL"/>
    <property type="match status" value="1"/>
</dbReference>
<dbReference type="RefSeq" id="WP_268046129.1">
    <property type="nucleotide sequence ID" value="NZ_CP104064.1"/>
</dbReference>
<organism evidence="2 3">
    <name type="scientific">Alicyclobacillus dauci</name>
    <dbReference type="NCBI Taxonomy" id="1475485"/>
    <lineage>
        <taxon>Bacteria</taxon>
        <taxon>Bacillati</taxon>
        <taxon>Bacillota</taxon>
        <taxon>Bacilli</taxon>
        <taxon>Bacillales</taxon>
        <taxon>Alicyclobacillaceae</taxon>
        <taxon>Alicyclobacillus</taxon>
    </lineage>
</organism>
<dbReference type="InterPro" id="IPR025617">
    <property type="entry name" value="YqzL"/>
</dbReference>
<dbReference type="Proteomes" id="UP001164803">
    <property type="component" value="Chromosome"/>
</dbReference>
<evidence type="ECO:0000313" key="3">
    <source>
        <dbReference type="Proteomes" id="UP001164803"/>
    </source>
</evidence>
<evidence type="ECO:0000313" key="2">
    <source>
        <dbReference type="EMBL" id="WAH38552.1"/>
    </source>
</evidence>
<sequence length="51" mass="5769">MRDLTWQMFELTGDIDAYLLYRGACNGLSEESEVTSSDDNISNETDTVHPQ</sequence>
<feature type="region of interest" description="Disordered" evidence="1">
    <location>
        <begin position="29"/>
        <end position="51"/>
    </location>
</feature>
<feature type="compositionally biased region" description="Polar residues" evidence="1">
    <location>
        <begin position="34"/>
        <end position="51"/>
    </location>
</feature>
<name>A0ABY6Z6U9_9BACL</name>
<proteinExistence type="predicted"/>